<organism evidence="13 14">
    <name type="scientific">Erythranthe guttata</name>
    <name type="common">Yellow monkey flower</name>
    <name type="synonym">Mimulus guttatus</name>
    <dbReference type="NCBI Taxonomy" id="4155"/>
    <lineage>
        <taxon>Eukaryota</taxon>
        <taxon>Viridiplantae</taxon>
        <taxon>Streptophyta</taxon>
        <taxon>Embryophyta</taxon>
        <taxon>Tracheophyta</taxon>
        <taxon>Spermatophyta</taxon>
        <taxon>Magnoliopsida</taxon>
        <taxon>eudicotyledons</taxon>
        <taxon>Gunneridae</taxon>
        <taxon>Pentapetalae</taxon>
        <taxon>asterids</taxon>
        <taxon>lamiids</taxon>
        <taxon>Lamiales</taxon>
        <taxon>Phrymaceae</taxon>
        <taxon>Erythranthe</taxon>
    </lineage>
</organism>
<keyword evidence="2 11" id="KW-0813">Transport</keyword>
<keyword evidence="8 11" id="KW-0010">Activator</keyword>
<dbReference type="PANTHER" id="PTHR12514">
    <property type="entry name" value="ENHANCER OF YELLOW 2 TRANSCRIPTION FACTOR"/>
    <property type="match status" value="1"/>
</dbReference>
<comment type="function">
    <text evidence="11">Involved in mRNA export coupled transcription activation by association with both the TREX-2 and the SAGA complexes. The transcription regulatory histone acetylation (HAT) complex SAGA is a multiprotein complex that activates transcription by remodeling chromatin and mediating histone acetylation and deubiquitination. Within the SAGA complex, participates to a subcomplex that specifically deubiquitinates histones. The SAGA complex is recruited to specific gene promoters by activators, where it is required for transcription. The TREX-2 complex functions in docking export-competent ribonucleoprotein particles (mRNPs) to the nuclear entrance of the nuclear pore complex (nuclear basket). TREX-2 participates in mRNA export and accurate chromatin positioning in the nucleus by tethering genes to the nuclear periphery.</text>
</comment>
<keyword evidence="6 11" id="KW-0811">Translocation</keyword>
<dbReference type="GO" id="GO:0006368">
    <property type="term" value="P:transcription elongation by RNA polymerase II"/>
    <property type="evidence" value="ECO:0007669"/>
    <property type="project" value="UniProtKB-UniRule"/>
</dbReference>
<evidence type="ECO:0000313" key="13">
    <source>
        <dbReference type="EMBL" id="EYU25897.1"/>
    </source>
</evidence>
<dbReference type="GO" id="GO:0003713">
    <property type="term" value="F:transcription coactivator activity"/>
    <property type="evidence" value="ECO:0000318"/>
    <property type="project" value="GO_Central"/>
</dbReference>
<keyword evidence="5 11" id="KW-0653">Protein transport</keyword>
<dbReference type="PhylomeDB" id="A0A022QB51"/>
<evidence type="ECO:0000256" key="11">
    <source>
        <dbReference type="HAMAP-Rule" id="MF_03046"/>
    </source>
</evidence>
<evidence type="ECO:0000256" key="2">
    <source>
        <dbReference type="ARBA" id="ARBA00022448"/>
    </source>
</evidence>
<feature type="region of interest" description="Disordered" evidence="12">
    <location>
        <begin position="1"/>
        <end position="24"/>
    </location>
</feature>
<evidence type="ECO:0000256" key="10">
    <source>
        <dbReference type="ARBA" id="ARBA00023242"/>
    </source>
</evidence>
<dbReference type="eggNOG" id="KOG4479">
    <property type="taxonomic scope" value="Eukaryota"/>
</dbReference>
<keyword evidence="9 11" id="KW-0804">Transcription</keyword>
<keyword evidence="4 11" id="KW-0156">Chromatin regulator</keyword>
<evidence type="ECO:0000256" key="6">
    <source>
        <dbReference type="ARBA" id="ARBA00023010"/>
    </source>
</evidence>
<sequence length="112" mass="12684">MKASIKRPPSPDAEIDRNREPTTVQATVNMKLIESEEKERLKELLREKLVECGWRDEMKSVCREIARKNGRKNVTVDELVDAITPKGRASVPDSVKADMLHRIRSIVGSTSL</sequence>
<evidence type="ECO:0000256" key="1">
    <source>
        <dbReference type="ARBA" id="ARBA00004642"/>
    </source>
</evidence>
<gene>
    <name evidence="13" type="ORF">MIMGU_mgv1a016670mg</name>
</gene>
<dbReference type="GO" id="GO:0000124">
    <property type="term" value="C:SAGA complex"/>
    <property type="evidence" value="ECO:0000318"/>
    <property type="project" value="GO_Central"/>
</dbReference>
<keyword evidence="7 11" id="KW-0805">Transcription regulation</keyword>
<keyword evidence="10 11" id="KW-0539">Nucleus</keyword>
<dbReference type="STRING" id="4155.A0A022QB51"/>
<evidence type="ECO:0000256" key="9">
    <source>
        <dbReference type="ARBA" id="ARBA00023163"/>
    </source>
</evidence>
<dbReference type="GO" id="GO:0016973">
    <property type="term" value="P:poly(A)+ mRNA export from nucleus"/>
    <property type="evidence" value="ECO:0000318"/>
    <property type="project" value="GO_Central"/>
</dbReference>
<dbReference type="Pfam" id="PF10163">
    <property type="entry name" value="EnY2"/>
    <property type="match status" value="1"/>
</dbReference>
<reference evidence="13 14" key="1">
    <citation type="journal article" date="2013" name="Proc. Natl. Acad. Sci. U.S.A.">
        <title>Fine-scale variation in meiotic recombination in Mimulus inferred from population shotgun sequencing.</title>
        <authorList>
            <person name="Hellsten U."/>
            <person name="Wright K.M."/>
            <person name="Jenkins J."/>
            <person name="Shu S."/>
            <person name="Yuan Y."/>
            <person name="Wessler S.R."/>
            <person name="Schmutz J."/>
            <person name="Willis J.H."/>
            <person name="Rokhsar D.S."/>
        </authorList>
    </citation>
    <scope>NUCLEOTIDE SEQUENCE [LARGE SCALE GENOMIC DNA]</scope>
    <source>
        <strain evidence="14">cv. DUN x IM62</strain>
    </source>
</reference>
<keyword evidence="3 11" id="KW-0509">mRNA transport</keyword>
<protein>
    <recommendedName>
        <fullName evidence="11">Transcription and mRNA export factor ENY2</fullName>
    </recommendedName>
    <alternativeName>
        <fullName evidence="11">Enhancer of yellow 2 transcription factor homolog</fullName>
    </alternativeName>
</protein>
<dbReference type="GO" id="GO:0071819">
    <property type="term" value="C:DUBm complex"/>
    <property type="evidence" value="ECO:0000318"/>
    <property type="project" value="GO_Central"/>
</dbReference>
<evidence type="ECO:0000256" key="5">
    <source>
        <dbReference type="ARBA" id="ARBA00022927"/>
    </source>
</evidence>
<dbReference type="GO" id="GO:0005654">
    <property type="term" value="C:nucleoplasm"/>
    <property type="evidence" value="ECO:0007669"/>
    <property type="project" value="UniProtKB-SubCell"/>
</dbReference>
<dbReference type="GO" id="GO:0005643">
    <property type="term" value="C:nuclear pore"/>
    <property type="evidence" value="ECO:0007669"/>
    <property type="project" value="UniProtKB-UniRule"/>
</dbReference>
<keyword evidence="14" id="KW-1185">Reference proteome</keyword>
<comment type="subcellular location">
    <subcellularLocation>
        <location evidence="1 11">Nucleus</location>
        <location evidence="1 11">Nucleoplasm</location>
    </subcellularLocation>
</comment>
<dbReference type="GO" id="GO:0015031">
    <property type="term" value="P:protein transport"/>
    <property type="evidence" value="ECO:0007669"/>
    <property type="project" value="UniProtKB-KW"/>
</dbReference>
<dbReference type="EMBL" id="KI631864">
    <property type="protein sequence ID" value="EYU25897.1"/>
    <property type="molecule type" value="Genomic_DNA"/>
</dbReference>
<dbReference type="GO" id="GO:0006325">
    <property type="term" value="P:chromatin organization"/>
    <property type="evidence" value="ECO:0007669"/>
    <property type="project" value="UniProtKB-KW"/>
</dbReference>
<dbReference type="GO" id="GO:0003682">
    <property type="term" value="F:chromatin binding"/>
    <property type="evidence" value="ECO:0000318"/>
    <property type="project" value="GO_Central"/>
</dbReference>
<evidence type="ECO:0000256" key="8">
    <source>
        <dbReference type="ARBA" id="ARBA00023159"/>
    </source>
</evidence>
<accession>A0A022QB51</accession>
<dbReference type="HAMAP" id="MF_03046">
    <property type="entry name" value="ENY2_Sus1"/>
    <property type="match status" value="1"/>
</dbReference>
<dbReference type="AlphaFoldDB" id="A0A022QB51"/>
<dbReference type="InterPro" id="IPR038212">
    <property type="entry name" value="TF_EnY2_sf"/>
</dbReference>
<dbReference type="GO" id="GO:0070390">
    <property type="term" value="C:transcription export complex 2"/>
    <property type="evidence" value="ECO:0007669"/>
    <property type="project" value="UniProtKB-UniRule"/>
</dbReference>
<evidence type="ECO:0000256" key="3">
    <source>
        <dbReference type="ARBA" id="ARBA00022816"/>
    </source>
</evidence>
<name>A0A022QB51_ERYGU</name>
<dbReference type="OrthoDB" id="6221744at2759"/>
<dbReference type="KEGG" id="egt:105970863"/>
<dbReference type="Gene3D" id="1.10.246.140">
    <property type="match status" value="1"/>
</dbReference>
<dbReference type="Proteomes" id="UP000030748">
    <property type="component" value="Unassembled WGS sequence"/>
</dbReference>
<evidence type="ECO:0000256" key="7">
    <source>
        <dbReference type="ARBA" id="ARBA00023015"/>
    </source>
</evidence>
<dbReference type="OMA" id="KLIECAW"/>
<proteinExistence type="inferred from homology"/>
<evidence type="ECO:0000256" key="4">
    <source>
        <dbReference type="ARBA" id="ARBA00022853"/>
    </source>
</evidence>
<comment type="similarity">
    <text evidence="11">Belongs to the ENY2 family.</text>
</comment>
<evidence type="ECO:0000256" key="12">
    <source>
        <dbReference type="SAM" id="MobiDB-lite"/>
    </source>
</evidence>
<evidence type="ECO:0000313" key="14">
    <source>
        <dbReference type="Proteomes" id="UP000030748"/>
    </source>
</evidence>
<dbReference type="InterPro" id="IPR018783">
    <property type="entry name" value="TF_ENY2"/>
</dbReference>
<dbReference type="FunFam" id="1.10.246.140:FF:000001">
    <property type="entry name" value="Transcription and mRNA export factor ENY2"/>
    <property type="match status" value="1"/>
</dbReference>
<dbReference type="GO" id="GO:0006357">
    <property type="term" value="P:regulation of transcription by RNA polymerase II"/>
    <property type="evidence" value="ECO:0000318"/>
    <property type="project" value="GO_Central"/>
</dbReference>
<comment type="subunit">
    <text evidence="11">Component of the nuclear pore complex (NPC)-associated TREX-2 complex (transcription and export complex 2). Component of the SAGA transcription coactivator-HAT complex. Within the SAGA complex, participates to a subcomplex of SAGA called the DUB module (deubiquitination module).</text>
</comment>